<gene>
    <name evidence="1" type="ORF">EVA94_00890</name>
</gene>
<dbReference type="Proteomes" id="UP000315498">
    <property type="component" value="Unassembled WGS sequence"/>
</dbReference>
<organism evidence="1 2">
    <name type="scientific">SAR86 cluster bacterium</name>
    <dbReference type="NCBI Taxonomy" id="2030880"/>
    <lineage>
        <taxon>Bacteria</taxon>
        <taxon>Pseudomonadati</taxon>
        <taxon>Pseudomonadota</taxon>
        <taxon>Gammaproteobacteria</taxon>
        <taxon>SAR86 cluster</taxon>
    </lineage>
</organism>
<name>A0A520MVX6_9GAMM</name>
<protein>
    <submittedName>
        <fullName evidence="1">Uncharacterized protein</fullName>
    </submittedName>
</protein>
<accession>A0A520MVX6</accession>
<reference evidence="1 2" key="1">
    <citation type="submission" date="2019-02" db="EMBL/GenBank/DDBJ databases">
        <title>Prokaryotic population dynamics and viral predation in marine succession experiment using metagenomics: the confinement effect.</title>
        <authorList>
            <person name="Haro-Moreno J.M."/>
            <person name="Rodriguez-Valera F."/>
            <person name="Lopez-Perez M."/>
        </authorList>
    </citation>
    <scope>NUCLEOTIDE SEQUENCE [LARGE SCALE GENOMIC DNA]</scope>
    <source>
        <strain evidence="1">MED-G161</strain>
    </source>
</reference>
<evidence type="ECO:0000313" key="1">
    <source>
        <dbReference type="EMBL" id="RZO25381.1"/>
    </source>
</evidence>
<comment type="caution">
    <text evidence="1">The sequence shown here is derived from an EMBL/GenBank/DDBJ whole genome shotgun (WGS) entry which is preliminary data.</text>
</comment>
<dbReference type="EMBL" id="SHBG01000005">
    <property type="protein sequence ID" value="RZO25381.1"/>
    <property type="molecule type" value="Genomic_DNA"/>
</dbReference>
<sequence length="144" mass="16831">MEEKELSNLYIDVSQEILNKISFDSSLHDQHNQLLFLICVENSLLHLADSIYKIFNKDIEPIDSFGFKFKWIKLQEVNAIKNIIGKELDPDGLIYLVEDSKKKIIKADENLITTNQPNNLKKFSLILNKYKSFNELLRKILDEC</sequence>
<proteinExistence type="predicted"/>
<dbReference type="AlphaFoldDB" id="A0A520MVX6"/>
<evidence type="ECO:0000313" key="2">
    <source>
        <dbReference type="Proteomes" id="UP000315498"/>
    </source>
</evidence>